<protein>
    <submittedName>
        <fullName evidence="2">Membrane protein</fullName>
    </submittedName>
</protein>
<dbReference type="Proteomes" id="UP000028521">
    <property type="component" value="Unassembled WGS sequence"/>
</dbReference>
<dbReference type="InterPro" id="IPR019861">
    <property type="entry name" value="PorP/SprF_Bacteroidetes"/>
</dbReference>
<reference evidence="2 3" key="1">
    <citation type="journal article" date="2014" name="Genome Announc.">
        <title>Draft Genome Sequence of the Algicidal Bacterium Mangrovimonas yunxiaonensis Strain LY01.</title>
        <authorList>
            <person name="Li Y."/>
            <person name="Zhu H."/>
            <person name="Li C."/>
            <person name="Zhang H."/>
            <person name="Chen Z."/>
            <person name="Zheng W."/>
            <person name="Xu H."/>
            <person name="Zheng T."/>
        </authorList>
    </citation>
    <scope>NUCLEOTIDE SEQUENCE [LARGE SCALE GENOMIC DNA]</scope>
    <source>
        <strain evidence="2 3">LY01</strain>
    </source>
</reference>
<keyword evidence="1" id="KW-0732">Signal</keyword>
<accession>A0A084THT6</accession>
<dbReference type="AlphaFoldDB" id="A0A084THT6"/>
<evidence type="ECO:0000256" key="1">
    <source>
        <dbReference type="SAM" id="SignalP"/>
    </source>
</evidence>
<comment type="caution">
    <text evidence="2">The sequence shown here is derived from an EMBL/GenBank/DDBJ whole genome shotgun (WGS) entry which is preliminary data.</text>
</comment>
<name>A0A084THT6_9FLAO</name>
<dbReference type="eggNOG" id="COG3064">
    <property type="taxonomic scope" value="Bacteria"/>
</dbReference>
<gene>
    <name evidence="2" type="ORF">IA57_12715</name>
</gene>
<dbReference type="OrthoDB" id="648347at2"/>
<dbReference type="STRING" id="1197477.IA57_12715"/>
<dbReference type="EMBL" id="JPFK01000009">
    <property type="protein sequence ID" value="KFB00272.1"/>
    <property type="molecule type" value="Genomic_DNA"/>
</dbReference>
<proteinExistence type="predicted"/>
<keyword evidence="3" id="KW-1185">Reference proteome</keyword>
<feature type="chain" id="PRO_5001782822" evidence="1">
    <location>
        <begin position="19"/>
        <end position="324"/>
    </location>
</feature>
<feature type="signal peptide" evidence="1">
    <location>
        <begin position="1"/>
        <end position="18"/>
    </location>
</feature>
<organism evidence="2 3">
    <name type="scientific">Mangrovimonas yunxiaonensis</name>
    <dbReference type="NCBI Taxonomy" id="1197477"/>
    <lineage>
        <taxon>Bacteria</taxon>
        <taxon>Pseudomonadati</taxon>
        <taxon>Bacteroidota</taxon>
        <taxon>Flavobacteriia</taxon>
        <taxon>Flavobacteriales</taxon>
        <taxon>Flavobacteriaceae</taxon>
        <taxon>Mangrovimonas</taxon>
    </lineage>
</organism>
<evidence type="ECO:0000313" key="2">
    <source>
        <dbReference type="EMBL" id="KFB00272.1"/>
    </source>
</evidence>
<dbReference type="Pfam" id="PF11751">
    <property type="entry name" value="PorP_SprF"/>
    <property type="match status" value="1"/>
</dbReference>
<sequence>MKKIIIYLLVIIASKSYAQELNLPVWTQYLADNDFVISPTYAGIGDNVRIRVNGLTQWVGIKDAPDNQSLYADFRFANRSGAGITLYNDKNGYTRQRGFKVSYAHHLILDYTSRQFLSLGLSYNLNSFKIDINEFEPDYENPVLDPYVTDDRAINNHNFDIGALYRNGGFYFSFNLNNILDKDIDNFTGIEPNGIRNYQIYTGYIMQSKTNKRVEFEPSVFYQLFGSDNRSSTDINFKYRKYNRKEDYYWLGVSYRFLNDQVLKPLNIGPMAGIMKSKFYFAYSYQVTMNDLVGYNSGTHMITIGFDFLQGLSNCSCTDGRVLF</sequence>
<reference evidence="3" key="2">
    <citation type="submission" date="2014-07" db="EMBL/GenBank/DDBJ databases">
        <title>Genome sequence of Mangrovimonas yunxiaonensis.</title>
        <authorList>
            <person name="Li Y."/>
            <person name="Zheng T."/>
        </authorList>
    </citation>
    <scope>NUCLEOTIDE SEQUENCE [LARGE SCALE GENOMIC DNA]</scope>
    <source>
        <strain evidence="3">LY01</strain>
    </source>
</reference>
<evidence type="ECO:0000313" key="3">
    <source>
        <dbReference type="Proteomes" id="UP000028521"/>
    </source>
</evidence>
<dbReference type="NCBIfam" id="TIGR03519">
    <property type="entry name" value="T9SS_PorP_fam"/>
    <property type="match status" value="1"/>
</dbReference>
<dbReference type="RefSeq" id="WP_036124143.1">
    <property type="nucleotide sequence ID" value="NZ_BMET01000003.1"/>
</dbReference>